<feature type="region of interest" description="Disordered" evidence="1">
    <location>
        <begin position="1"/>
        <end position="28"/>
    </location>
</feature>
<dbReference type="Proteomes" id="UP000237105">
    <property type="component" value="Unassembled WGS sequence"/>
</dbReference>
<dbReference type="EMBL" id="JXTB01000052">
    <property type="protein sequence ID" value="PON70097.1"/>
    <property type="molecule type" value="Genomic_DNA"/>
</dbReference>
<feature type="compositionally biased region" description="Polar residues" evidence="1">
    <location>
        <begin position="1"/>
        <end position="12"/>
    </location>
</feature>
<protein>
    <submittedName>
        <fullName evidence="2">Uncharacterized protein</fullName>
    </submittedName>
</protein>
<proteinExistence type="predicted"/>
<comment type="caution">
    <text evidence="2">The sequence shown here is derived from an EMBL/GenBank/DDBJ whole genome shotgun (WGS) entry which is preliminary data.</text>
</comment>
<sequence>MNSFFLSSTTMTRHLPGPIHSPHRRAFKTKPTSSVLPRFYVGQSHNGPIKIPLLAKFSGHGIIVRPPFSTPL</sequence>
<evidence type="ECO:0000313" key="2">
    <source>
        <dbReference type="EMBL" id="PON70097.1"/>
    </source>
</evidence>
<dbReference type="AlphaFoldDB" id="A0A2P5D9Y6"/>
<organism evidence="2 3">
    <name type="scientific">Parasponia andersonii</name>
    <name type="common">Sponia andersonii</name>
    <dbReference type="NCBI Taxonomy" id="3476"/>
    <lineage>
        <taxon>Eukaryota</taxon>
        <taxon>Viridiplantae</taxon>
        <taxon>Streptophyta</taxon>
        <taxon>Embryophyta</taxon>
        <taxon>Tracheophyta</taxon>
        <taxon>Spermatophyta</taxon>
        <taxon>Magnoliopsida</taxon>
        <taxon>eudicotyledons</taxon>
        <taxon>Gunneridae</taxon>
        <taxon>Pentapetalae</taxon>
        <taxon>rosids</taxon>
        <taxon>fabids</taxon>
        <taxon>Rosales</taxon>
        <taxon>Cannabaceae</taxon>
        <taxon>Parasponia</taxon>
    </lineage>
</organism>
<gene>
    <name evidence="2" type="ORF">PanWU01x14_082720</name>
</gene>
<feature type="non-terminal residue" evidence="2">
    <location>
        <position position="72"/>
    </location>
</feature>
<reference evidence="3" key="1">
    <citation type="submission" date="2016-06" db="EMBL/GenBank/DDBJ databases">
        <title>Parallel loss of symbiosis genes in relatives of nitrogen-fixing non-legume Parasponia.</title>
        <authorList>
            <person name="Van Velzen R."/>
            <person name="Holmer R."/>
            <person name="Bu F."/>
            <person name="Rutten L."/>
            <person name="Van Zeijl A."/>
            <person name="Liu W."/>
            <person name="Santuari L."/>
            <person name="Cao Q."/>
            <person name="Sharma T."/>
            <person name="Shen D."/>
            <person name="Roswanjaya Y."/>
            <person name="Wardhani T."/>
            <person name="Kalhor M.S."/>
            <person name="Jansen J."/>
            <person name="Van den Hoogen J."/>
            <person name="Gungor B."/>
            <person name="Hartog M."/>
            <person name="Hontelez J."/>
            <person name="Verver J."/>
            <person name="Yang W.-C."/>
            <person name="Schijlen E."/>
            <person name="Repin R."/>
            <person name="Schilthuizen M."/>
            <person name="Schranz E."/>
            <person name="Heidstra R."/>
            <person name="Miyata K."/>
            <person name="Fedorova E."/>
            <person name="Kohlen W."/>
            <person name="Bisseling T."/>
            <person name="Smit S."/>
            <person name="Geurts R."/>
        </authorList>
    </citation>
    <scope>NUCLEOTIDE SEQUENCE [LARGE SCALE GENOMIC DNA]</scope>
    <source>
        <strain evidence="3">cv. WU1-14</strain>
    </source>
</reference>
<keyword evidence="3" id="KW-1185">Reference proteome</keyword>
<name>A0A2P5D9Y6_PARAD</name>
<accession>A0A2P5D9Y6</accession>
<evidence type="ECO:0000313" key="3">
    <source>
        <dbReference type="Proteomes" id="UP000237105"/>
    </source>
</evidence>
<evidence type="ECO:0000256" key="1">
    <source>
        <dbReference type="SAM" id="MobiDB-lite"/>
    </source>
</evidence>